<dbReference type="Pfam" id="PF06723">
    <property type="entry name" value="MreB_Mbl"/>
    <property type="match status" value="1"/>
</dbReference>
<name>A0A1M6VY17_9BACT</name>
<dbReference type="EMBL" id="FRAW01000021">
    <property type="protein sequence ID" value="SHK86371.1"/>
    <property type="molecule type" value="Genomic_DNA"/>
</dbReference>
<reference evidence="8 10" key="3">
    <citation type="submission" date="2017-02" db="EMBL/GenBank/DDBJ databases">
        <authorList>
            <person name="Peterson S.W."/>
        </authorList>
    </citation>
    <scope>NUCLEOTIDE SEQUENCE [LARGE SCALE GENOMIC DNA]</scope>
    <source>
        <strain evidence="8 10">ATCC 43854</strain>
    </source>
</reference>
<organism evidence="7 9">
    <name type="scientific">Fibrobacter intestinalis</name>
    <dbReference type="NCBI Taxonomy" id="28122"/>
    <lineage>
        <taxon>Bacteria</taxon>
        <taxon>Pseudomonadati</taxon>
        <taxon>Fibrobacterota</taxon>
        <taxon>Fibrobacteria</taxon>
        <taxon>Fibrobacterales</taxon>
        <taxon>Fibrobacteraceae</taxon>
        <taxon>Fibrobacter</taxon>
    </lineage>
</organism>
<keyword evidence="1 6" id="KW-0963">Cytoplasm</keyword>
<dbReference type="GO" id="GO:0008360">
    <property type="term" value="P:regulation of cell shape"/>
    <property type="evidence" value="ECO:0007669"/>
    <property type="project" value="UniProtKB-UniRule"/>
</dbReference>
<accession>A0A1M6VY17</accession>
<evidence type="ECO:0000256" key="5">
    <source>
        <dbReference type="ARBA" id="ARBA00023458"/>
    </source>
</evidence>
<dbReference type="CDD" id="cd10225">
    <property type="entry name" value="ASKHA_NBD_MreB-like"/>
    <property type="match status" value="1"/>
</dbReference>
<dbReference type="PANTHER" id="PTHR42749">
    <property type="entry name" value="CELL SHAPE-DETERMINING PROTEIN MREB"/>
    <property type="match status" value="1"/>
</dbReference>
<reference evidence="7" key="1">
    <citation type="submission" date="2016-11" db="EMBL/GenBank/DDBJ databases">
        <authorList>
            <person name="Jaros S."/>
            <person name="Januszkiewicz K."/>
            <person name="Wedrychowicz H."/>
        </authorList>
    </citation>
    <scope>NUCLEOTIDE SEQUENCE [LARGE SCALE GENOMIC DNA]</scope>
    <source>
        <strain evidence="7">UWOS</strain>
    </source>
</reference>
<evidence type="ECO:0000313" key="10">
    <source>
        <dbReference type="Proteomes" id="UP000190449"/>
    </source>
</evidence>
<keyword evidence="4 6" id="KW-0133">Cell shape</keyword>
<proteinExistence type="inferred from homology"/>
<comment type="caution">
    <text evidence="6">Lacks conserved residue(s) required for the propagation of feature annotation.</text>
</comment>
<dbReference type="PRINTS" id="PR01652">
    <property type="entry name" value="SHAPEPROTEIN"/>
</dbReference>
<keyword evidence="9" id="KW-1185">Reference proteome</keyword>
<dbReference type="GO" id="GO:0005524">
    <property type="term" value="F:ATP binding"/>
    <property type="evidence" value="ECO:0007669"/>
    <property type="project" value="UniProtKB-KW"/>
</dbReference>
<dbReference type="InterPro" id="IPR043129">
    <property type="entry name" value="ATPase_NBD"/>
</dbReference>
<comment type="function">
    <text evidence="6">Forms membrane-associated dynamic filaments that are essential for cell shape determination. Acts by regulating cell wall synthesis and cell elongation, and thus cell shape. A feedback loop between cell geometry and MreB localization may maintain elongated cell shape by targeting cell wall growth to regions of negative cell wall curvature.</text>
</comment>
<dbReference type="InterPro" id="IPR056546">
    <property type="entry name" value="MreB_MamK-like"/>
</dbReference>
<dbReference type="STRING" id="28122.SAMN02745108_00946"/>
<evidence type="ECO:0000313" key="9">
    <source>
        <dbReference type="Proteomes" id="UP000184275"/>
    </source>
</evidence>
<dbReference type="Gene3D" id="3.30.420.40">
    <property type="match status" value="2"/>
</dbReference>
<keyword evidence="2 6" id="KW-0547">Nucleotide-binding</keyword>
<evidence type="ECO:0000313" key="7">
    <source>
        <dbReference type="EMBL" id="SHK86371.1"/>
    </source>
</evidence>
<dbReference type="RefSeq" id="WP_073304995.1">
    <property type="nucleotide sequence ID" value="NZ_FRAW01000021.1"/>
</dbReference>
<dbReference type="GO" id="GO:0000902">
    <property type="term" value="P:cell morphogenesis"/>
    <property type="evidence" value="ECO:0007669"/>
    <property type="project" value="InterPro"/>
</dbReference>
<evidence type="ECO:0000256" key="2">
    <source>
        <dbReference type="ARBA" id="ARBA00022741"/>
    </source>
</evidence>
<evidence type="ECO:0000256" key="6">
    <source>
        <dbReference type="HAMAP-Rule" id="MF_02207"/>
    </source>
</evidence>
<reference evidence="9" key="2">
    <citation type="submission" date="2016-11" db="EMBL/GenBank/DDBJ databases">
        <authorList>
            <person name="Varghese N."/>
            <person name="Submissions S."/>
        </authorList>
    </citation>
    <scope>NUCLEOTIDE SEQUENCE [LARGE SCALE GENOMIC DNA]</scope>
    <source>
        <strain evidence="9">UWOS</strain>
    </source>
</reference>
<evidence type="ECO:0000256" key="3">
    <source>
        <dbReference type="ARBA" id="ARBA00022840"/>
    </source>
</evidence>
<comment type="subcellular location">
    <subcellularLocation>
        <location evidence="6">Cytoplasm</location>
    </subcellularLocation>
    <text evidence="6">Membrane-associated.</text>
</comment>
<evidence type="ECO:0000313" key="8">
    <source>
        <dbReference type="EMBL" id="SJZ55932.1"/>
    </source>
</evidence>
<sequence>MFGLFSCDIGVDLGTANTLVHVAGQGIVINEPTVVAMDRKNDRVTVIGGEAKKMLGRTPGNLAAIRPMKDGVIADFQLVEILLSTFIKRVQKYPLFLVKPRVVIGVPSGITEVEKRAVIDAARMAGAKEVHLVHEPMAAAIGMGIPVDGPVGNMIVDIGGGTSDIAVIALNGIACNASVRVGGDEMDEAVVNYLRKTYNLAVDENTAEQIKWQIGSASPLEEELTMDVKGRDVMADLPRTMTITSQEIREALNEPVTAIVDAVKQALASTPPALSADILDCGIIMSGGGSKLRGLDARISKETGLSVNVIDDPLLCVCKGAARILEDLDKYRPVLIASTV</sequence>
<evidence type="ECO:0000256" key="1">
    <source>
        <dbReference type="ARBA" id="ARBA00022490"/>
    </source>
</evidence>
<comment type="subunit">
    <text evidence="6">Forms polymers.</text>
</comment>
<dbReference type="HAMAP" id="MF_02207">
    <property type="entry name" value="MreB"/>
    <property type="match status" value="1"/>
</dbReference>
<dbReference type="PANTHER" id="PTHR42749:SF1">
    <property type="entry name" value="CELL SHAPE-DETERMINING PROTEIN MREB"/>
    <property type="match status" value="1"/>
</dbReference>
<dbReference type="SUPFAM" id="SSF53067">
    <property type="entry name" value="Actin-like ATPase domain"/>
    <property type="match status" value="2"/>
</dbReference>
<dbReference type="GO" id="GO:0005737">
    <property type="term" value="C:cytoplasm"/>
    <property type="evidence" value="ECO:0007669"/>
    <property type="project" value="UniProtKB-SubCell"/>
</dbReference>
<dbReference type="EMBL" id="FUWU01000012">
    <property type="protein sequence ID" value="SJZ55932.1"/>
    <property type="molecule type" value="Genomic_DNA"/>
</dbReference>
<dbReference type="NCBIfam" id="TIGR00904">
    <property type="entry name" value="mreB"/>
    <property type="match status" value="1"/>
</dbReference>
<feature type="binding site" evidence="6">
    <location>
        <begin position="160"/>
        <end position="162"/>
    </location>
    <ligand>
        <name>ATP</name>
        <dbReference type="ChEBI" id="CHEBI:30616"/>
    </ligand>
</feature>
<dbReference type="AlphaFoldDB" id="A0A1M6VY17"/>
<protein>
    <recommendedName>
        <fullName evidence="6">Cell shape-determining protein MreB</fullName>
    </recommendedName>
</protein>
<keyword evidence="3 6" id="KW-0067">ATP-binding</keyword>
<dbReference type="Proteomes" id="UP000184275">
    <property type="component" value="Unassembled WGS sequence"/>
</dbReference>
<dbReference type="Proteomes" id="UP000190449">
    <property type="component" value="Unassembled WGS sequence"/>
</dbReference>
<dbReference type="InterPro" id="IPR004753">
    <property type="entry name" value="MreB"/>
</dbReference>
<accession>A0A1T4LMK2</accession>
<feature type="binding site" evidence="6">
    <location>
        <begin position="15"/>
        <end position="17"/>
    </location>
    <ligand>
        <name>ATP</name>
        <dbReference type="ChEBI" id="CHEBI:30616"/>
    </ligand>
</feature>
<feature type="binding site" evidence="6">
    <location>
        <begin position="208"/>
        <end position="211"/>
    </location>
    <ligand>
        <name>ATP</name>
        <dbReference type="ChEBI" id="CHEBI:30616"/>
    </ligand>
</feature>
<evidence type="ECO:0000256" key="4">
    <source>
        <dbReference type="ARBA" id="ARBA00022960"/>
    </source>
</evidence>
<gene>
    <name evidence="6" type="primary">mreB</name>
    <name evidence="8" type="ORF">SAMN02745108_00946</name>
    <name evidence="7" type="ORF">SAMN05720469_12113</name>
</gene>
<comment type="similarity">
    <text evidence="5 6">Belongs to the FtsA/MreB family.</text>
</comment>
<dbReference type="NCBIfam" id="NF010539">
    <property type="entry name" value="PRK13927.1"/>
    <property type="match status" value="1"/>
</dbReference>